<evidence type="ECO:0000256" key="1">
    <source>
        <dbReference type="SAM" id="Phobius"/>
    </source>
</evidence>
<comment type="caution">
    <text evidence="2">The sequence shown here is derived from an EMBL/GenBank/DDBJ whole genome shotgun (WGS) entry which is preliminary data.</text>
</comment>
<dbReference type="Proteomes" id="UP000245020">
    <property type="component" value="Unassembled WGS sequence"/>
</dbReference>
<accession>A0A2U2AGD2</accession>
<dbReference type="RefSeq" id="WP_109188344.1">
    <property type="nucleotide sequence ID" value="NZ_BMYA01000001.1"/>
</dbReference>
<keyword evidence="1" id="KW-0472">Membrane</keyword>
<evidence type="ECO:0000313" key="3">
    <source>
        <dbReference type="Proteomes" id="UP000245020"/>
    </source>
</evidence>
<feature type="transmembrane region" description="Helical" evidence="1">
    <location>
        <begin position="106"/>
        <end position="125"/>
    </location>
</feature>
<sequence length="169" mass="19116">MSSDIPKKQAPKPRTIFIIAWIGLFIFNLLFARLTTTVPVSLISIFMLFTAGALYKERPHLRPMAIVALIIALIFLAITYFGTIWLRYEVVSLLDIRGPKFFQVGFYLFSFLNAAAFTTVGIGLFKGYSRNKTGFITLIVTAWIYFGIAFLLKDFIQTLLEITAQMPQG</sequence>
<feature type="transmembrane region" description="Helical" evidence="1">
    <location>
        <begin position="15"/>
        <end position="32"/>
    </location>
</feature>
<name>A0A2U2AGD2_9GAMM</name>
<feature type="transmembrane region" description="Helical" evidence="1">
    <location>
        <begin position="67"/>
        <end position="86"/>
    </location>
</feature>
<feature type="transmembrane region" description="Helical" evidence="1">
    <location>
        <begin position="38"/>
        <end position="55"/>
    </location>
</feature>
<dbReference type="EMBL" id="QEWQ01000001">
    <property type="protein sequence ID" value="PWD81713.1"/>
    <property type="molecule type" value="Genomic_DNA"/>
</dbReference>
<dbReference type="AlphaFoldDB" id="A0A2U2AGD2"/>
<protein>
    <submittedName>
        <fullName evidence="2">Uncharacterized protein</fullName>
    </submittedName>
</protein>
<keyword evidence="3" id="KW-1185">Reference proteome</keyword>
<reference evidence="3" key="1">
    <citation type="submission" date="2018-05" db="EMBL/GenBank/DDBJ databases">
        <title>Ignatzschineria dubaiensis sp. nov., isolated from necrotic foot tissues of dromedaries (Camelus dromedarius) and associated maggots in Dubai, United Arab Emirates.</title>
        <authorList>
            <person name="Tsang C.C."/>
            <person name="Tang J.Y.M."/>
            <person name="Fong J.Y.H."/>
            <person name="Kinne J."/>
            <person name="Lee H.H."/>
            <person name="Joseph M."/>
            <person name="Jose S."/>
            <person name="Schuster R.K."/>
            <person name="Tang Y."/>
            <person name="Sivakumar S."/>
            <person name="Chen J.H.K."/>
            <person name="Teng J.L.L."/>
            <person name="Lau S.K.P."/>
            <person name="Wernery U."/>
            <person name="Woo P.C.Y."/>
        </authorList>
    </citation>
    <scope>NUCLEOTIDE SEQUENCE [LARGE SCALE GENOMIC DNA]</scope>
    <source>
        <strain evidence="3">KCTC 22644</strain>
    </source>
</reference>
<feature type="transmembrane region" description="Helical" evidence="1">
    <location>
        <begin position="134"/>
        <end position="152"/>
    </location>
</feature>
<gene>
    <name evidence="2" type="ORF">DC083_00505</name>
</gene>
<keyword evidence="1" id="KW-1133">Transmembrane helix</keyword>
<dbReference type="OrthoDB" id="7058831at2"/>
<keyword evidence="1" id="KW-0812">Transmembrane</keyword>
<proteinExistence type="predicted"/>
<organism evidence="2 3">
    <name type="scientific">Ignatzschineria ureiclastica</name>
    <dbReference type="NCBI Taxonomy" id="472582"/>
    <lineage>
        <taxon>Bacteria</taxon>
        <taxon>Pseudomonadati</taxon>
        <taxon>Pseudomonadota</taxon>
        <taxon>Gammaproteobacteria</taxon>
        <taxon>Cardiobacteriales</taxon>
        <taxon>Ignatzschineriaceae</taxon>
        <taxon>Ignatzschineria</taxon>
    </lineage>
</organism>
<evidence type="ECO:0000313" key="2">
    <source>
        <dbReference type="EMBL" id="PWD81713.1"/>
    </source>
</evidence>